<dbReference type="AlphaFoldDB" id="A0A1A9UVJ5"/>
<dbReference type="EnsemblMetazoa" id="GAUT017037-RA">
    <property type="protein sequence ID" value="GAUT017037-PA"/>
    <property type="gene ID" value="GAUT017037"/>
</dbReference>
<dbReference type="VEuPathDB" id="VectorBase:GAUT017037"/>
<keyword evidence="2" id="KW-1185">Reference proteome</keyword>
<proteinExistence type="predicted"/>
<protein>
    <submittedName>
        <fullName evidence="1">Uncharacterized protein</fullName>
    </submittedName>
</protein>
<reference evidence="1" key="1">
    <citation type="submission" date="2020-05" db="UniProtKB">
        <authorList>
            <consortium name="EnsemblMetazoa"/>
        </authorList>
    </citation>
    <scope>IDENTIFICATION</scope>
    <source>
        <strain evidence="1">TTRI</strain>
    </source>
</reference>
<accession>A0A1A9UVJ5</accession>
<evidence type="ECO:0000313" key="1">
    <source>
        <dbReference type="EnsemblMetazoa" id="GAUT017037-PA"/>
    </source>
</evidence>
<evidence type="ECO:0000313" key="2">
    <source>
        <dbReference type="Proteomes" id="UP000078200"/>
    </source>
</evidence>
<sequence>MSTTDMHSKERFMWLSFFFLSKNLWQRTGLFALFKIMGLRVRVTTRLILLKKEEEEGKMWYSRWRTYRFIDFTGIVNLFLSSVVALEGKLLSCKCQPTNEPVSQPVGCPSPPSSKYDVYLYYM</sequence>
<name>A0A1A9UVJ5_GLOAU</name>
<organism evidence="1 2">
    <name type="scientific">Glossina austeni</name>
    <name type="common">Savannah tsetse fly</name>
    <dbReference type="NCBI Taxonomy" id="7395"/>
    <lineage>
        <taxon>Eukaryota</taxon>
        <taxon>Metazoa</taxon>
        <taxon>Ecdysozoa</taxon>
        <taxon>Arthropoda</taxon>
        <taxon>Hexapoda</taxon>
        <taxon>Insecta</taxon>
        <taxon>Pterygota</taxon>
        <taxon>Neoptera</taxon>
        <taxon>Endopterygota</taxon>
        <taxon>Diptera</taxon>
        <taxon>Brachycera</taxon>
        <taxon>Muscomorpha</taxon>
        <taxon>Hippoboscoidea</taxon>
        <taxon>Glossinidae</taxon>
        <taxon>Glossina</taxon>
    </lineage>
</organism>
<dbReference type="Proteomes" id="UP000078200">
    <property type="component" value="Unassembled WGS sequence"/>
</dbReference>